<dbReference type="KEGG" id="epa:110247749"/>
<dbReference type="SUPFAM" id="SSF48452">
    <property type="entry name" value="TPR-like"/>
    <property type="match status" value="8"/>
</dbReference>
<dbReference type="Pfam" id="PF13424">
    <property type="entry name" value="TPR_12"/>
    <property type="match status" value="4"/>
</dbReference>
<dbReference type="Pfam" id="PF13174">
    <property type="entry name" value="TPR_6"/>
    <property type="match status" value="1"/>
</dbReference>
<dbReference type="Pfam" id="PF13432">
    <property type="entry name" value="TPR_16"/>
    <property type="match status" value="1"/>
</dbReference>
<dbReference type="SUPFAM" id="SSF52540">
    <property type="entry name" value="P-loop containing nucleoside triphosphate hydrolases"/>
    <property type="match status" value="1"/>
</dbReference>
<dbReference type="InterPro" id="IPR011990">
    <property type="entry name" value="TPR-like_helical_dom_sf"/>
</dbReference>
<dbReference type="Gene3D" id="1.25.40.10">
    <property type="entry name" value="Tetratricopeptide repeat domain"/>
    <property type="match status" value="8"/>
</dbReference>
<dbReference type="InterPro" id="IPR019734">
    <property type="entry name" value="TPR_rpt"/>
</dbReference>
<evidence type="ECO:0000256" key="1">
    <source>
        <dbReference type="ARBA" id="ARBA00022737"/>
    </source>
</evidence>
<dbReference type="GO" id="GO:0043531">
    <property type="term" value="F:ADP binding"/>
    <property type="evidence" value="ECO:0007669"/>
    <property type="project" value="InterPro"/>
</dbReference>
<evidence type="ECO:0000256" key="2">
    <source>
        <dbReference type="ARBA" id="ARBA00022803"/>
    </source>
</evidence>
<keyword evidence="1" id="KW-0677">Repeat</keyword>
<keyword evidence="2" id="KW-0802">TPR repeat</keyword>
<proteinExistence type="predicted"/>
<protein>
    <submittedName>
        <fullName evidence="3">Uncharacterized protein</fullName>
    </submittedName>
</protein>
<dbReference type="OrthoDB" id="1658288at2759"/>
<dbReference type="RefSeq" id="XP_020909871.1">
    <property type="nucleotide sequence ID" value="XM_021054212.2"/>
</dbReference>
<dbReference type="PANTHER" id="PTHR45641">
    <property type="entry name" value="TETRATRICOPEPTIDE REPEAT PROTEIN (AFU_ORTHOLOGUE AFUA_6G03870)"/>
    <property type="match status" value="1"/>
</dbReference>
<sequence length="2202" mass="247025">MQAYSDEELNYFRLCKIVASVIPEGLREIFKQQWDTHYTSTHGPWMDTPANFASFQSMESPRNRKKNKRLLGIMTNGDRTNWDSTCLSYAILFSDSIGPKLKPNVKKSVDILRESRNEVAHNAEGRLKDADFQTSVQNVLNEFITLKLDTTELLKLKNQTSFPTEEFYVIKKELDDEKKRNAEPKPFCVLPPKSFHDQITREHEVQDISKKMKELSNRKMGETTTVYLSGNPGCGKSVLAGQIGDEYFDSDDTVQPAFVMTINATNMDTLLQSYVEFATKLNCYPGFITDITTSKDLSKKQQIQRLKFLVAKQVDKYASWLMIIDNVVNLKEYSKYWPQFGDMTSGVGQILVTTQDEQSIAENTYTWHLSLKRGMTKQDSVKVLSKISDKEEDDEMMFKVAKSLDFQPLALACAGVYMKTTRASTTWKQFLEKLAVGKRDSMEKEFEKNSISMTVSVRMALDRETCGNEVIFHTFEFLSVLANDPIPTEHVVAYVSEHLPKEDEEVVASTIRSSSLVMTSDDGDQLTTHQIVHHCLQEKRRQEESEKFNMLAVISAFSALLKSFDKNSVADIIKTRTLLSHFENLSRHLPSYIVQQQLKCQTYLNKNFEGIINNLNTLGSVCVIHGRYHIAKVFFQLSLTMQLPSFINEMENRPFVDLSEFSHLHLLKQDRLNCVFMVARSVYDCTDSSEESPISIQDYHEAFEKINVAETMSSLGIAISNLGELSVARDCHEVALGICDLEYEHSYAWLKLKAEILNNLAAVSKEMGNMIDEKKCCQNASILHEEIHKMVKQSSSESEFIRLDLNDYLYIKASSYYGLGKSNYTLAADGNSSSDGYLHEAIKNLEKSLSSYRRVYGEQHPKVAHALNRLGRSVFRLRKYDQARHDHNQALFIYNFVYNENHPLVGSTLNNLGKTLLELHCYYGAAETFKESLRIAKRFRGDDDPTIGELQFNLAQSLSKQNHFNEARTFCENALAIFRSKYGEKHNLIVQALIKLADIYNKLGDYPKVLVTLDEAFERTGNINYITHIAQSYVNLGNTFRSQKRYVRAKRCYERSLASGYCSTRALIGQLLSGIGDEMAKKEKFPEAASCYINASKSGYGKDNPMLGQKIFRIGSIMYDQHQLNEAKTCYSHALTTKYGKDSLTVVEAIFELCESFFDQGKLNEANACYINALSIGYGTYLPFVGQAVFKLGKLFLDQGQLYEAKTCYINALYTFYGKNCQSVGEEVFKLGTLFFDQSKLNTGYDKDYATVSEKPFQFGTPLYNLEYLNDAAHCYIEALTVGYGKDCQTVGKQIFDLGKELYYLGMVIEAKTLYIAAMTTRYGKETPSVGIAIVDLFESFSSLGKYLPCVGQVILEIGKALYNLGQYNDAKPFYINALTTHGINHPSVGKAVFKLGSFFLDQGQLTEAKTCYMNALTTGYGKCSSSVGEALFELGTAFFEQDQLNDANTIYINALSTGYGKACPAVGKAIFKLGAKLFDQGQLTEAKQCYMNALSTGYDTDSSTVGEALFELGKAFFDQGQLNEAKTCYINAFTTGYGKCSSSVGEALFELGTAFFEQYHLNDANTIYINALSTGYGKDCRPVGKAIFKLGAKLFDQGQLTDAKQCYMNALSTGYDKDSSSVGEALFELGKAFFDQGQLNEAKTCYMNALTIGYGKDSLTVGEAIFELGESFFDQGKLNEANACYMSALTTGYGKDSSSVGEALFELGKAFFDQGQLNEAKTCYMNSLTIGYGKDCRPVGKAIFKLGAKLFDQGQLTEAKQCYMNALSTGYGKDSSSVGEALFELGKTFFDQDQLNEAKTCYMNALTIGYGKDCPPVGDAIYILGNCLYNQAHFNDAQDCYVGALSTGYAKDCPSIVESIVRFGSSFYDLREINVAKACYTNALASGYGMRDCPAMRDSICRLVISLYDLGLFTEAKTCFEECENAKCIDDHSLGTAKFNLGKAKYEDGDYFEAKTAFEQCLATGYGGKHPEVFLALGDSLYHLARYYEAEICYKTVLAAEYTSEDCPTLDTSFFNLGKAFYELGDYHQAQSCYKSVLAAGCNGEHLNSFCTSVIDLGETFCNLKQYNEARMCFESVLKFFRALNENDDLICLTLLKLLFTLESLECYESAVPYYEELLSNAKILYGRNSQIVADLYILLGETLEKLERHDEARKCFKKGKAILSLLGRIRRLLSSEQPHSTLNDIETGIMLLQTMRTSVQ</sequence>
<dbReference type="GeneID" id="110247749"/>
<dbReference type="Gene3D" id="3.40.50.300">
    <property type="entry name" value="P-loop containing nucleotide triphosphate hydrolases"/>
    <property type="match status" value="1"/>
</dbReference>
<reference evidence="3" key="1">
    <citation type="submission" date="2022-11" db="UniProtKB">
        <authorList>
            <consortium name="EnsemblMetazoa"/>
        </authorList>
    </citation>
    <scope>IDENTIFICATION</scope>
</reference>
<dbReference type="PANTHER" id="PTHR45641:SF19">
    <property type="entry name" value="NEPHROCYSTIN-3"/>
    <property type="match status" value="1"/>
</dbReference>
<name>A0A913XUB3_EXADI</name>
<accession>A0A913XUB3</accession>
<evidence type="ECO:0000313" key="4">
    <source>
        <dbReference type="Proteomes" id="UP000887567"/>
    </source>
</evidence>
<organism evidence="3 4">
    <name type="scientific">Exaiptasia diaphana</name>
    <name type="common">Tropical sea anemone</name>
    <name type="synonym">Aiptasia pulchella</name>
    <dbReference type="NCBI Taxonomy" id="2652724"/>
    <lineage>
        <taxon>Eukaryota</taxon>
        <taxon>Metazoa</taxon>
        <taxon>Cnidaria</taxon>
        <taxon>Anthozoa</taxon>
        <taxon>Hexacorallia</taxon>
        <taxon>Actiniaria</taxon>
        <taxon>Aiptasiidae</taxon>
        <taxon>Exaiptasia</taxon>
    </lineage>
</organism>
<dbReference type="Proteomes" id="UP000887567">
    <property type="component" value="Unplaced"/>
</dbReference>
<dbReference type="EnsemblMetazoa" id="XM_021054212.2">
    <property type="protein sequence ID" value="XP_020909871.1"/>
    <property type="gene ID" value="LOC110247749"/>
</dbReference>
<dbReference type="InterPro" id="IPR027417">
    <property type="entry name" value="P-loop_NTPase"/>
</dbReference>
<evidence type="ECO:0000313" key="3">
    <source>
        <dbReference type="EnsemblMetazoa" id="XP_020909871.1"/>
    </source>
</evidence>
<dbReference type="Pfam" id="PF13181">
    <property type="entry name" value="TPR_8"/>
    <property type="match status" value="4"/>
</dbReference>
<keyword evidence="4" id="KW-1185">Reference proteome</keyword>
<dbReference type="SMART" id="SM00028">
    <property type="entry name" value="TPR"/>
    <property type="match status" value="26"/>
</dbReference>